<gene>
    <name evidence="1" type="ORF">CLV37_112145</name>
</gene>
<proteinExistence type="predicted"/>
<evidence type="ECO:0000313" key="1">
    <source>
        <dbReference type="EMBL" id="PRY11846.1"/>
    </source>
</evidence>
<evidence type="ECO:0000313" key="2">
    <source>
        <dbReference type="Proteomes" id="UP000238083"/>
    </source>
</evidence>
<dbReference type="AlphaFoldDB" id="A0A2T0QZG6"/>
<protein>
    <submittedName>
        <fullName evidence="1">Uncharacterized protein DUF3145</fullName>
    </submittedName>
</protein>
<dbReference type="RefSeq" id="WP_106214162.1">
    <property type="nucleotide sequence ID" value="NZ_PVZF01000012.1"/>
</dbReference>
<organism evidence="1 2">
    <name type="scientific">Kineococcus rhizosphaerae</name>
    <dbReference type="NCBI Taxonomy" id="559628"/>
    <lineage>
        <taxon>Bacteria</taxon>
        <taxon>Bacillati</taxon>
        <taxon>Actinomycetota</taxon>
        <taxon>Actinomycetes</taxon>
        <taxon>Kineosporiales</taxon>
        <taxon>Kineosporiaceae</taxon>
        <taxon>Kineococcus</taxon>
    </lineage>
</organism>
<dbReference type="Proteomes" id="UP000238083">
    <property type="component" value="Unassembled WGS sequence"/>
</dbReference>
<dbReference type="Pfam" id="PF11343">
    <property type="entry name" value="DUF3145"/>
    <property type="match status" value="1"/>
</dbReference>
<dbReference type="OrthoDB" id="3210860at2"/>
<sequence>MSGATTRGVLFVHSAPRALVPHIEWAAGGVLGVRASFEWTGQPVAPGCLRAEYSWQAPQGSGALLASALRGWAHLRFEVTEEPSPGCDGGRWSHTPALGIFHAATDVHGNVQVPEDRVHAAMELLTTGDAAGARRALALAVGEAWDCELEAFRHAGDDTPVRWLHQVG</sequence>
<dbReference type="EMBL" id="PVZF01000012">
    <property type="protein sequence ID" value="PRY11846.1"/>
    <property type="molecule type" value="Genomic_DNA"/>
</dbReference>
<name>A0A2T0QZG6_9ACTN</name>
<accession>A0A2T0QZG6</accession>
<dbReference type="InterPro" id="IPR021491">
    <property type="entry name" value="DUF3145"/>
</dbReference>
<reference evidence="1 2" key="1">
    <citation type="submission" date="2018-03" db="EMBL/GenBank/DDBJ databases">
        <title>Genomic Encyclopedia of Archaeal and Bacterial Type Strains, Phase II (KMG-II): from individual species to whole genera.</title>
        <authorList>
            <person name="Goeker M."/>
        </authorList>
    </citation>
    <scope>NUCLEOTIDE SEQUENCE [LARGE SCALE GENOMIC DNA]</scope>
    <source>
        <strain evidence="1 2">DSM 19711</strain>
    </source>
</reference>
<keyword evidence="2" id="KW-1185">Reference proteome</keyword>
<comment type="caution">
    <text evidence="1">The sequence shown here is derived from an EMBL/GenBank/DDBJ whole genome shotgun (WGS) entry which is preliminary data.</text>
</comment>